<dbReference type="InterPro" id="IPR000938">
    <property type="entry name" value="CAP-Gly_domain"/>
</dbReference>
<dbReference type="SMART" id="SM01052">
    <property type="entry name" value="CAP_GLY"/>
    <property type="match status" value="1"/>
</dbReference>
<feature type="domain" description="CAP-Gly" evidence="1">
    <location>
        <begin position="266"/>
        <end position="309"/>
    </location>
</feature>
<dbReference type="Pfam" id="PF01302">
    <property type="entry name" value="CAP_GLY"/>
    <property type="match status" value="1"/>
</dbReference>
<accession>A0A498LVM5</accession>
<organism evidence="2 3">
    <name type="scientific">Labeo rohita</name>
    <name type="common">Indian major carp</name>
    <name type="synonym">Cyprinus rohita</name>
    <dbReference type="NCBI Taxonomy" id="84645"/>
    <lineage>
        <taxon>Eukaryota</taxon>
        <taxon>Metazoa</taxon>
        <taxon>Chordata</taxon>
        <taxon>Craniata</taxon>
        <taxon>Vertebrata</taxon>
        <taxon>Euteleostomi</taxon>
        <taxon>Actinopterygii</taxon>
        <taxon>Neopterygii</taxon>
        <taxon>Teleostei</taxon>
        <taxon>Ostariophysi</taxon>
        <taxon>Cypriniformes</taxon>
        <taxon>Cyprinidae</taxon>
        <taxon>Labeoninae</taxon>
        <taxon>Labeonini</taxon>
        <taxon>Labeo</taxon>
    </lineage>
</organism>
<protein>
    <submittedName>
        <fullName evidence="2">Centrosome-associated protein 350-like</fullName>
    </submittedName>
</protein>
<dbReference type="SUPFAM" id="SSF74924">
    <property type="entry name" value="Cap-Gly domain"/>
    <property type="match status" value="1"/>
</dbReference>
<keyword evidence="3" id="KW-1185">Reference proteome</keyword>
<proteinExistence type="predicted"/>
<dbReference type="PROSITE" id="PS50245">
    <property type="entry name" value="CAP_GLY_2"/>
    <property type="match status" value="1"/>
</dbReference>
<dbReference type="Gene3D" id="2.30.30.190">
    <property type="entry name" value="CAP Gly-rich-like domain"/>
    <property type="match status" value="1"/>
</dbReference>
<name>A0A498LVM5_LABRO</name>
<reference evidence="2 3" key="1">
    <citation type="submission" date="2018-03" db="EMBL/GenBank/DDBJ databases">
        <title>Draft genome sequence of Rohu Carp (Labeo rohita).</title>
        <authorList>
            <person name="Das P."/>
            <person name="Kushwaha B."/>
            <person name="Joshi C.G."/>
            <person name="Kumar D."/>
            <person name="Nagpure N.S."/>
            <person name="Sahoo L."/>
            <person name="Das S.P."/>
            <person name="Bit A."/>
            <person name="Patnaik S."/>
            <person name="Meher P.K."/>
            <person name="Jayasankar P."/>
            <person name="Koringa P.G."/>
            <person name="Patel N.V."/>
            <person name="Hinsu A.T."/>
            <person name="Kumar R."/>
            <person name="Pandey M."/>
            <person name="Agarwal S."/>
            <person name="Srivastava S."/>
            <person name="Singh M."/>
            <person name="Iquebal M.A."/>
            <person name="Jaiswal S."/>
            <person name="Angadi U.B."/>
            <person name="Kumar N."/>
            <person name="Raza M."/>
            <person name="Shah T.M."/>
            <person name="Rai A."/>
            <person name="Jena J.K."/>
        </authorList>
    </citation>
    <scope>NUCLEOTIDE SEQUENCE [LARGE SCALE GENOMIC DNA]</scope>
    <source>
        <strain evidence="2">DASCIFA01</strain>
        <tissue evidence="2">Testis</tissue>
    </source>
</reference>
<evidence type="ECO:0000313" key="2">
    <source>
        <dbReference type="EMBL" id="RXN11663.1"/>
    </source>
</evidence>
<sequence>MATYVLWSAVVWTLKGLLCTWRFFWVSPYCALKSAPWTQHAADTDHKPPSSKLTSVVQDVKHVAGPDVNADSEKKTKPVPVQRERTSGLFKRLLKAEGEIQELKIEIANQRASWEMRFVELQKRQHILKDQLTSEILVRTGMLYRDTDSEETNEVFLESGLENGLYSEEKDNECSSGLRHQQKGPDVELLRDGVDQKSLCSSQTSCPSDSRATSAMSNISVRSWRSGGGPHRVFVPHSPLDLKIGHRVRIMLSSGRISTGTLRYLGNMHNSSEYHLGVELELADNGQHDGTYEGLRYFDCDPGHGAFVAFSKLLMAWE</sequence>
<dbReference type="EMBL" id="QBIY01013112">
    <property type="protein sequence ID" value="RXN11663.1"/>
    <property type="molecule type" value="Genomic_DNA"/>
</dbReference>
<dbReference type="AlphaFoldDB" id="A0A498LVM5"/>
<comment type="caution">
    <text evidence="2">The sequence shown here is derived from an EMBL/GenBank/DDBJ whole genome shotgun (WGS) entry which is preliminary data.</text>
</comment>
<evidence type="ECO:0000259" key="1">
    <source>
        <dbReference type="PROSITE" id="PS50245"/>
    </source>
</evidence>
<dbReference type="STRING" id="84645.A0A498LVM5"/>
<gene>
    <name evidence="2" type="ORF">ROHU_010470</name>
</gene>
<evidence type="ECO:0000313" key="3">
    <source>
        <dbReference type="Proteomes" id="UP000290572"/>
    </source>
</evidence>
<dbReference type="Proteomes" id="UP000290572">
    <property type="component" value="Unassembled WGS sequence"/>
</dbReference>
<dbReference type="InterPro" id="IPR036859">
    <property type="entry name" value="CAP-Gly_dom_sf"/>
</dbReference>